<dbReference type="GO" id="GO:0033539">
    <property type="term" value="P:fatty acid beta-oxidation using acyl-CoA dehydrogenase"/>
    <property type="evidence" value="ECO:0007669"/>
    <property type="project" value="TreeGrafter"/>
</dbReference>
<evidence type="ECO:0000256" key="9">
    <source>
        <dbReference type="RuleBase" id="RU362125"/>
    </source>
</evidence>
<evidence type="ECO:0000256" key="3">
    <source>
        <dbReference type="ARBA" id="ARBA00009347"/>
    </source>
</evidence>
<proteinExistence type="inferred from homology"/>
<dbReference type="InterPro" id="IPR006091">
    <property type="entry name" value="Acyl-CoA_Oxase/DH_mid-dom"/>
</dbReference>
<dbReference type="Pfam" id="PF00441">
    <property type="entry name" value="Acyl-CoA_dh_1"/>
    <property type="match status" value="1"/>
</dbReference>
<dbReference type="Gene3D" id="2.40.110.10">
    <property type="entry name" value="Butyryl-CoA Dehydrogenase, subunit A, domain 2"/>
    <property type="match status" value="1"/>
</dbReference>
<dbReference type="SUPFAM" id="SSF47203">
    <property type="entry name" value="Acyl-CoA dehydrogenase C-terminal domain-like"/>
    <property type="match status" value="1"/>
</dbReference>
<dbReference type="GO" id="GO:0000062">
    <property type="term" value="F:fatty-acyl-CoA binding"/>
    <property type="evidence" value="ECO:0007669"/>
    <property type="project" value="TreeGrafter"/>
</dbReference>
<dbReference type="Pfam" id="PF02771">
    <property type="entry name" value="Acyl-CoA_dh_N"/>
    <property type="match status" value="1"/>
</dbReference>
<evidence type="ECO:0000259" key="10">
    <source>
        <dbReference type="Pfam" id="PF00441"/>
    </source>
</evidence>
<comment type="cofactor">
    <cofactor evidence="1 9">
        <name>FAD</name>
        <dbReference type="ChEBI" id="CHEBI:57692"/>
    </cofactor>
</comment>
<dbReference type="InterPro" id="IPR009100">
    <property type="entry name" value="AcylCoA_DH/oxidase_NM_dom_sf"/>
</dbReference>
<keyword evidence="4 9" id="KW-0285">Flavoprotein</keyword>
<dbReference type="STRING" id="1314782.A0A165PTR1"/>
<dbReference type="InterPro" id="IPR036250">
    <property type="entry name" value="AcylCo_DH-like_C"/>
</dbReference>
<dbReference type="GO" id="GO:0005743">
    <property type="term" value="C:mitochondrial inner membrane"/>
    <property type="evidence" value="ECO:0007669"/>
    <property type="project" value="TreeGrafter"/>
</dbReference>
<gene>
    <name evidence="13" type="ORF">NEOLEDRAFT_1244559</name>
</gene>
<dbReference type="InParanoid" id="A0A165PTR1"/>
<name>A0A165PTR1_9AGAM</name>
<comment type="similarity">
    <text evidence="3 9">Belongs to the acyl-CoA dehydrogenase family.</text>
</comment>
<protein>
    <submittedName>
        <fullName evidence="13">Acyl-CoA dehydrogenase NM domain-like protein</fullName>
    </submittedName>
</protein>
<dbReference type="Gene3D" id="1.20.140.10">
    <property type="entry name" value="Butyryl-CoA Dehydrogenase, subunit A, domain 3"/>
    <property type="match status" value="1"/>
</dbReference>
<dbReference type="InterPro" id="IPR009075">
    <property type="entry name" value="AcylCo_DH/oxidase_C"/>
</dbReference>
<dbReference type="InterPro" id="IPR013786">
    <property type="entry name" value="AcylCoA_DH/ox_N"/>
</dbReference>
<keyword evidence="14" id="KW-1185">Reference proteome</keyword>
<reference evidence="13 14" key="1">
    <citation type="journal article" date="2016" name="Mol. Biol. Evol.">
        <title>Comparative Genomics of Early-Diverging Mushroom-Forming Fungi Provides Insights into the Origins of Lignocellulose Decay Capabilities.</title>
        <authorList>
            <person name="Nagy L.G."/>
            <person name="Riley R."/>
            <person name="Tritt A."/>
            <person name="Adam C."/>
            <person name="Daum C."/>
            <person name="Floudas D."/>
            <person name="Sun H."/>
            <person name="Yadav J.S."/>
            <person name="Pangilinan J."/>
            <person name="Larsson K.H."/>
            <person name="Matsuura K."/>
            <person name="Barry K."/>
            <person name="Labutti K."/>
            <person name="Kuo R."/>
            <person name="Ohm R.A."/>
            <person name="Bhattacharya S.S."/>
            <person name="Shirouzu T."/>
            <person name="Yoshinaga Y."/>
            <person name="Martin F.M."/>
            <person name="Grigoriev I.V."/>
            <person name="Hibbett D.S."/>
        </authorList>
    </citation>
    <scope>NUCLEOTIDE SEQUENCE [LARGE SCALE GENOMIC DNA]</scope>
    <source>
        <strain evidence="13 14">HHB14362 ss-1</strain>
    </source>
</reference>
<dbReference type="Gene3D" id="1.10.540.10">
    <property type="entry name" value="Acyl-CoA dehydrogenase/oxidase, N-terminal domain"/>
    <property type="match status" value="1"/>
</dbReference>
<dbReference type="InterPro" id="IPR037069">
    <property type="entry name" value="AcylCoA_DH/ox_N_sf"/>
</dbReference>
<evidence type="ECO:0000256" key="6">
    <source>
        <dbReference type="ARBA" id="ARBA00022946"/>
    </source>
</evidence>
<evidence type="ECO:0000256" key="2">
    <source>
        <dbReference type="ARBA" id="ARBA00004305"/>
    </source>
</evidence>
<dbReference type="PANTHER" id="PTHR42807:SF1">
    <property type="entry name" value="GLUTARYL-COA DEHYDROGENASE, MITOCHONDRIAL"/>
    <property type="match status" value="1"/>
</dbReference>
<feature type="domain" description="Acyl-CoA dehydrogenase/oxidase C-terminal" evidence="10">
    <location>
        <begin position="203"/>
        <end position="350"/>
    </location>
</feature>
<dbReference type="Proteomes" id="UP000076761">
    <property type="component" value="Unassembled WGS sequence"/>
</dbReference>
<dbReference type="Pfam" id="PF02770">
    <property type="entry name" value="Acyl-CoA_dh_M"/>
    <property type="match status" value="1"/>
</dbReference>
<dbReference type="GO" id="GO:0004361">
    <property type="term" value="F:glutaryl-CoA dehydrogenase activity"/>
    <property type="evidence" value="ECO:0007669"/>
    <property type="project" value="TreeGrafter"/>
</dbReference>
<feature type="domain" description="Acyl-CoA oxidase/dehydrogenase middle" evidence="11">
    <location>
        <begin position="97"/>
        <end position="191"/>
    </location>
</feature>
<dbReference type="FunFam" id="2.40.110.10:FF:000008">
    <property type="entry name" value="Glutaryl-CoA dehydrogenase, mitochondrial"/>
    <property type="match status" value="1"/>
</dbReference>
<dbReference type="GO" id="GO:0050660">
    <property type="term" value="F:flavin adenine dinucleotide binding"/>
    <property type="evidence" value="ECO:0007669"/>
    <property type="project" value="InterPro"/>
</dbReference>
<evidence type="ECO:0000256" key="8">
    <source>
        <dbReference type="ARBA" id="ARBA00023128"/>
    </source>
</evidence>
<evidence type="ECO:0000256" key="4">
    <source>
        <dbReference type="ARBA" id="ARBA00022630"/>
    </source>
</evidence>
<dbReference type="SUPFAM" id="SSF56645">
    <property type="entry name" value="Acyl-CoA dehydrogenase NM domain-like"/>
    <property type="match status" value="1"/>
</dbReference>
<keyword evidence="6" id="KW-0809">Transit peptide</keyword>
<evidence type="ECO:0000256" key="5">
    <source>
        <dbReference type="ARBA" id="ARBA00022827"/>
    </source>
</evidence>
<dbReference type="InterPro" id="IPR046373">
    <property type="entry name" value="Acyl-CoA_Oxase/DH_mid-dom_sf"/>
</dbReference>
<dbReference type="FunFam" id="1.20.140.10:FF:000006">
    <property type="entry name" value="Glutaryl-CoA dehydrogenase, mitochondrial"/>
    <property type="match status" value="1"/>
</dbReference>
<dbReference type="InterPro" id="IPR052033">
    <property type="entry name" value="Glutaryl-CoA_DH_mitochondrial"/>
</dbReference>
<dbReference type="GO" id="GO:0046949">
    <property type="term" value="P:fatty-acyl-CoA biosynthetic process"/>
    <property type="evidence" value="ECO:0007669"/>
    <property type="project" value="TreeGrafter"/>
</dbReference>
<sequence length="358" mass="38104">MPRVLEGYRTETLDTSILSEMGEIGLLGPTIQGYGCAGASSVAYGLIAREIERVDSGYRSTSSVQSSLVMHPIYAFGSEAQKNKYLPALAKGELIGCFGLTEPNHGSDPGSMETTAEEALGGGGFVINGAKTWISNAPVADVFVIWARCKWDDKVRGFVVEKGTSGLSAPAIKNKLALRASLTGSVFLDNVKVSQEALLSGTKGLGSAFSCLNNARYGISWGVLGALEDCIARTRAYALERHQFGRPLASFQLIQKKLVDAQTEVTTGLLSSLQVGRLKDAGKVAPEMISLVKRNNCGNALEHARRVLDILGGNACADEYHVGRHVANLQVTNTYEGTHDIHALILGKAMTGIQAFAN</sequence>
<keyword evidence="7 9" id="KW-0560">Oxidoreductase</keyword>
<keyword evidence="5 9" id="KW-0274">FAD</keyword>
<dbReference type="OrthoDB" id="435240at2759"/>
<evidence type="ECO:0000259" key="12">
    <source>
        <dbReference type="Pfam" id="PF02771"/>
    </source>
</evidence>
<evidence type="ECO:0000313" key="14">
    <source>
        <dbReference type="Proteomes" id="UP000076761"/>
    </source>
</evidence>
<evidence type="ECO:0000313" key="13">
    <source>
        <dbReference type="EMBL" id="KZT21488.1"/>
    </source>
</evidence>
<feature type="domain" description="Acyl-CoA dehydrogenase/oxidase N-terminal" evidence="12">
    <location>
        <begin position="2"/>
        <end position="93"/>
    </location>
</feature>
<organism evidence="13 14">
    <name type="scientific">Neolentinus lepideus HHB14362 ss-1</name>
    <dbReference type="NCBI Taxonomy" id="1314782"/>
    <lineage>
        <taxon>Eukaryota</taxon>
        <taxon>Fungi</taxon>
        <taxon>Dikarya</taxon>
        <taxon>Basidiomycota</taxon>
        <taxon>Agaricomycotina</taxon>
        <taxon>Agaricomycetes</taxon>
        <taxon>Gloeophyllales</taxon>
        <taxon>Gloeophyllaceae</taxon>
        <taxon>Neolentinus</taxon>
    </lineage>
</organism>
<dbReference type="AlphaFoldDB" id="A0A165PTR1"/>
<evidence type="ECO:0000259" key="11">
    <source>
        <dbReference type="Pfam" id="PF02770"/>
    </source>
</evidence>
<dbReference type="PANTHER" id="PTHR42807">
    <property type="entry name" value="GLUTARYL-COA DEHYDROGENASE, MITOCHONDRIAL"/>
    <property type="match status" value="1"/>
</dbReference>
<keyword evidence="8" id="KW-0496">Mitochondrion</keyword>
<evidence type="ECO:0000256" key="1">
    <source>
        <dbReference type="ARBA" id="ARBA00001974"/>
    </source>
</evidence>
<dbReference type="EMBL" id="KV425606">
    <property type="protein sequence ID" value="KZT21488.1"/>
    <property type="molecule type" value="Genomic_DNA"/>
</dbReference>
<dbReference type="GO" id="GO:0005759">
    <property type="term" value="C:mitochondrial matrix"/>
    <property type="evidence" value="ECO:0007669"/>
    <property type="project" value="UniProtKB-SubCell"/>
</dbReference>
<accession>A0A165PTR1</accession>
<comment type="subcellular location">
    <subcellularLocation>
        <location evidence="2">Mitochondrion matrix</location>
    </subcellularLocation>
</comment>
<evidence type="ECO:0000256" key="7">
    <source>
        <dbReference type="ARBA" id="ARBA00023002"/>
    </source>
</evidence>